<gene>
    <name evidence="6" type="ORF">NYR54_12355</name>
</gene>
<evidence type="ECO:0000256" key="3">
    <source>
        <dbReference type="SAM" id="SignalP"/>
    </source>
</evidence>
<evidence type="ECO:0000259" key="4">
    <source>
        <dbReference type="Pfam" id="PF09972"/>
    </source>
</evidence>
<feature type="transmembrane region" description="Helical" evidence="2">
    <location>
        <begin position="242"/>
        <end position="260"/>
    </location>
</feature>
<feature type="domain" description="DUF2207" evidence="4">
    <location>
        <begin position="27"/>
        <end position="218"/>
    </location>
</feature>
<keyword evidence="2" id="KW-1133">Transmembrane helix</keyword>
<dbReference type="EMBL" id="JAODNV010000012">
    <property type="protein sequence ID" value="MCT8991074.1"/>
    <property type="molecule type" value="Genomic_DNA"/>
</dbReference>
<dbReference type="Pfam" id="PF20990">
    <property type="entry name" value="DUF2207_C"/>
    <property type="match status" value="1"/>
</dbReference>
<dbReference type="Proteomes" id="UP001149009">
    <property type="component" value="Unassembled WGS sequence"/>
</dbReference>
<feature type="transmembrane region" description="Helical" evidence="2">
    <location>
        <begin position="391"/>
        <end position="411"/>
    </location>
</feature>
<keyword evidence="2" id="KW-0812">Transmembrane</keyword>
<dbReference type="InterPro" id="IPR018702">
    <property type="entry name" value="DUF2207"/>
</dbReference>
<name>A0A9X2X9Q8_9HYPH</name>
<organism evidence="6 7">
    <name type="scientific">Chelativorans petroleitrophicus</name>
    <dbReference type="NCBI Taxonomy" id="2975484"/>
    <lineage>
        <taxon>Bacteria</taxon>
        <taxon>Pseudomonadati</taxon>
        <taxon>Pseudomonadota</taxon>
        <taxon>Alphaproteobacteria</taxon>
        <taxon>Hyphomicrobiales</taxon>
        <taxon>Phyllobacteriaceae</taxon>
        <taxon>Chelativorans</taxon>
    </lineage>
</organism>
<dbReference type="InterPro" id="IPR048389">
    <property type="entry name" value="YciQ-like_C"/>
</dbReference>
<protein>
    <submittedName>
        <fullName evidence="6">DUF2207 domain-containing protein</fullName>
    </submittedName>
</protein>
<sequence>MVKPAAQLLIAFLLVLGFAQGATAAEEIRSFHALIDVGKDGTLTVTETIEVTVEGRQILRGIYRDIPLRYEDANGRMREVGLDVLAVTRDGNTEPYAIERDSGVLRIRIGDANVLLRHGVHVYEITYETTRQIRHFEDHDELYWNVTGNGWDFPILEATAEVRLPLGAGATGITYFTGPYGSTEQAGRATRLDGGNRIRFEATRELGRREGLTVVVAFPKGIVAPPSAAELRADWWRDNREWIVGIGGLALILTYYLWAWRRVGRDPPREIVIPRWTPPKGISPALANYIEQRGFRGGGWDAFAASVIDLAVKGHLELEQPSKTLTIRRKGSGIPDGIGVGQRAILKELPEDGDSLTVDKANGETIQSIGHAFRSAIETEHRNEFYRGNTLYIAAGALASVVLLVSIIALGDFSPHAISAAFGIIVPSFLIAIVAINVGRRFRRAHSLAKRIWAVIVTAFLGYLGLNLIGGLLLLLVQAEMDPRTLAAIAGLILANLVFFFLMGAPTPVGQKRSAEIAGLRQYLMLAEKERMSMQGAPEMSPQHFETLLPYAVALGVEKPWSRAFDNWLATALATGAATYTGPVWYHGSSVSPGRLGSSLGNMASSLPKSFTASLPAPKSSSSGFSGGGFSGGGGGGGGGGGW</sequence>
<accession>A0A9X2X9Q8</accession>
<feature type="compositionally biased region" description="Gly residues" evidence="1">
    <location>
        <begin position="625"/>
        <end position="643"/>
    </location>
</feature>
<feature type="region of interest" description="Disordered" evidence="1">
    <location>
        <begin position="618"/>
        <end position="643"/>
    </location>
</feature>
<keyword evidence="3" id="KW-0732">Signal</keyword>
<dbReference type="RefSeq" id="WP_261515968.1">
    <property type="nucleotide sequence ID" value="NZ_JAODNV010000012.1"/>
</dbReference>
<keyword evidence="2" id="KW-0472">Membrane</keyword>
<evidence type="ECO:0000256" key="1">
    <source>
        <dbReference type="SAM" id="MobiDB-lite"/>
    </source>
</evidence>
<evidence type="ECO:0000259" key="5">
    <source>
        <dbReference type="Pfam" id="PF20990"/>
    </source>
</evidence>
<keyword evidence="7" id="KW-1185">Reference proteome</keyword>
<reference evidence="6" key="1">
    <citation type="submission" date="2022-08" db="EMBL/GenBank/DDBJ databases">
        <title>Chelativorans sichuanense sp. nov., a paraffin oil-degrading bacterium isolated from a mixture of oil-based drill cuttings and paddy soil.</title>
        <authorList>
            <person name="Yu J."/>
            <person name="Liu H."/>
            <person name="Chen Q."/>
        </authorList>
    </citation>
    <scope>NUCLEOTIDE SEQUENCE</scope>
    <source>
        <strain evidence="6">SCAU 2101</strain>
    </source>
</reference>
<feature type="domain" description="Predicted membrane protein YciQ-like C-terminal" evidence="5">
    <location>
        <begin position="278"/>
        <end position="565"/>
    </location>
</feature>
<proteinExistence type="predicted"/>
<feature type="chain" id="PRO_5040796528" evidence="3">
    <location>
        <begin position="25"/>
        <end position="643"/>
    </location>
</feature>
<feature type="transmembrane region" description="Helical" evidence="2">
    <location>
        <begin position="452"/>
        <end position="479"/>
    </location>
</feature>
<evidence type="ECO:0000313" key="6">
    <source>
        <dbReference type="EMBL" id="MCT8991074.1"/>
    </source>
</evidence>
<dbReference type="Pfam" id="PF09972">
    <property type="entry name" value="DUF2207"/>
    <property type="match status" value="1"/>
</dbReference>
<feature type="transmembrane region" description="Helical" evidence="2">
    <location>
        <begin position="485"/>
        <end position="505"/>
    </location>
</feature>
<dbReference type="AlphaFoldDB" id="A0A9X2X9Q8"/>
<feature type="signal peptide" evidence="3">
    <location>
        <begin position="1"/>
        <end position="24"/>
    </location>
</feature>
<feature type="transmembrane region" description="Helical" evidence="2">
    <location>
        <begin position="417"/>
        <end position="440"/>
    </location>
</feature>
<evidence type="ECO:0000256" key="2">
    <source>
        <dbReference type="SAM" id="Phobius"/>
    </source>
</evidence>
<comment type="caution">
    <text evidence="6">The sequence shown here is derived from an EMBL/GenBank/DDBJ whole genome shotgun (WGS) entry which is preliminary data.</text>
</comment>
<evidence type="ECO:0000313" key="7">
    <source>
        <dbReference type="Proteomes" id="UP001149009"/>
    </source>
</evidence>